<feature type="transmembrane region" description="Helical" evidence="6">
    <location>
        <begin position="297"/>
        <end position="314"/>
    </location>
</feature>
<evidence type="ECO:0000256" key="3">
    <source>
        <dbReference type="ARBA" id="ARBA00022692"/>
    </source>
</evidence>
<evidence type="ECO:0000256" key="4">
    <source>
        <dbReference type="ARBA" id="ARBA00022989"/>
    </source>
</evidence>
<feature type="transmembrane region" description="Helical" evidence="6">
    <location>
        <begin position="72"/>
        <end position="97"/>
    </location>
</feature>
<evidence type="ECO:0000313" key="9">
    <source>
        <dbReference type="Proteomes" id="UP000179164"/>
    </source>
</evidence>
<comment type="subcellular location">
    <subcellularLocation>
        <location evidence="1">Cell membrane</location>
        <topology evidence="1">Multi-pass membrane protein</topology>
    </subcellularLocation>
</comment>
<organism evidence="8 9">
    <name type="scientific">Candidatus Kerfeldbacteria bacterium RIFCSPLOWO2_01_FULL_48_11</name>
    <dbReference type="NCBI Taxonomy" id="1798543"/>
    <lineage>
        <taxon>Bacteria</taxon>
        <taxon>Candidatus Kerfeldiibacteriota</taxon>
    </lineage>
</organism>
<comment type="caution">
    <text evidence="8">The sequence shown here is derived from an EMBL/GenBank/DDBJ whole genome shotgun (WGS) entry which is preliminary data.</text>
</comment>
<keyword evidence="5 6" id="KW-0472">Membrane</keyword>
<dbReference type="PANTHER" id="PTHR32322:SF18">
    <property type="entry name" value="S-ADENOSYLMETHIONINE_S-ADENOSYLHOMOCYSTEINE TRANSPORTER"/>
    <property type="match status" value="1"/>
</dbReference>
<feature type="transmembrane region" description="Helical" evidence="6">
    <location>
        <begin position="274"/>
        <end position="291"/>
    </location>
</feature>
<feature type="transmembrane region" description="Helical" evidence="6">
    <location>
        <begin position="199"/>
        <end position="221"/>
    </location>
</feature>
<accession>A0A1G2AZX4</accession>
<name>A0A1G2AZX4_9BACT</name>
<feature type="transmembrane region" description="Helical" evidence="6">
    <location>
        <begin position="241"/>
        <end position="262"/>
    </location>
</feature>
<dbReference type="Proteomes" id="UP000179164">
    <property type="component" value="Unassembled WGS sequence"/>
</dbReference>
<feature type="transmembrane region" description="Helical" evidence="6">
    <location>
        <begin position="41"/>
        <end position="60"/>
    </location>
</feature>
<dbReference type="AlphaFoldDB" id="A0A1G2AZX4"/>
<dbReference type="InterPro" id="IPR037185">
    <property type="entry name" value="EmrE-like"/>
</dbReference>
<feature type="transmembrane region" description="Helical" evidence="6">
    <location>
        <begin position="134"/>
        <end position="153"/>
    </location>
</feature>
<evidence type="ECO:0000259" key="7">
    <source>
        <dbReference type="Pfam" id="PF00892"/>
    </source>
</evidence>
<sequence>MRLRNSTSIAALCIMSAAFLWAFDGVVLTPWITDLGMKDVPTFVFMLHATASVFLTYFLVKKRQELKNIGKQDWLAFVLVAIFGGAVGTMAIIAAIIEVYSHGLNISVVLLLQKLQPIFAILLALLWLKEKPRATFYVWAVVALIGSYFLTFGFHKPDFTGQGMFVPAILALVAAFSFGSSTTFSKKALAKVSHGLGTALRFCMTTIVMVLIISVIVVLKASGTHTTYAGFAGFQLLTWEMILAFVIIALTTGGTAIFIYYWGLKRVTATRSTIYELMFPVSAIILEYVFHGKILNPGQWLGAILIIGAILMVTRYTRKPETRSLPDSSGPS</sequence>
<evidence type="ECO:0000313" key="8">
    <source>
        <dbReference type="EMBL" id="OGY82464.1"/>
    </source>
</evidence>
<evidence type="ECO:0000256" key="5">
    <source>
        <dbReference type="ARBA" id="ARBA00023136"/>
    </source>
</evidence>
<protein>
    <recommendedName>
        <fullName evidence="7">EamA domain-containing protein</fullName>
    </recommendedName>
</protein>
<dbReference type="InterPro" id="IPR050638">
    <property type="entry name" value="AA-Vitamin_Transporters"/>
</dbReference>
<keyword evidence="4 6" id="KW-1133">Transmembrane helix</keyword>
<reference evidence="8 9" key="1">
    <citation type="journal article" date="2016" name="Nat. Commun.">
        <title>Thousands of microbial genomes shed light on interconnected biogeochemical processes in an aquifer system.</title>
        <authorList>
            <person name="Anantharaman K."/>
            <person name="Brown C.T."/>
            <person name="Hug L.A."/>
            <person name="Sharon I."/>
            <person name="Castelle C.J."/>
            <person name="Probst A.J."/>
            <person name="Thomas B.C."/>
            <person name="Singh A."/>
            <person name="Wilkins M.J."/>
            <person name="Karaoz U."/>
            <person name="Brodie E.L."/>
            <person name="Williams K.H."/>
            <person name="Hubbard S.S."/>
            <person name="Banfield J.F."/>
        </authorList>
    </citation>
    <scope>NUCLEOTIDE SEQUENCE [LARGE SCALE GENOMIC DNA]</scope>
</reference>
<dbReference type="Pfam" id="PF00892">
    <property type="entry name" value="EamA"/>
    <property type="match status" value="2"/>
</dbReference>
<keyword evidence="2" id="KW-1003">Cell membrane</keyword>
<evidence type="ECO:0000256" key="2">
    <source>
        <dbReference type="ARBA" id="ARBA00022475"/>
    </source>
</evidence>
<evidence type="ECO:0000256" key="1">
    <source>
        <dbReference type="ARBA" id="ARBA00004651"/>
    </source>
</evidence>
<feature type="domain" description="EamA" evidence="7">
    <location>
        <begin position="9"/>
        <end position="151"/>
    </location>
</feature>
<feature type="transmembrane region" description="Helical" evidence="6">
    <location>
        <begin position="159"/>
        <end position="178"/>
    </location>
</feature>
<gene>
    <name evidence="8" type="ORF">A2898_05525</name>
</gene>
<dbReference type="STRING" id="1798543.A2898_05525"/>
<evidence type="ECO:0000256" key="6">
    <source>
        <dbReference type="SAM" id="Phobius"/>
    </source>
</evidence>
<feature type="transmembrane region" description="Helical" evidence="6">
    <location>
        <begin position="103"/>
        <end position="127"/>
    </location>
</feature>
<dbReference type="GO" id="GO:0005886">
    <property type="term" value="C:plasma membrane"/>
    <property type="evidence" value="ECO:0007669"/>
    <property type="project" value="UniProtKB-SubCell"/>
</dbReference>
<dbReference type="EMBL" id="MHKE01000020">
    <property type="protein sequence ID" value="OGY82464.1"/>
    <property type="molecule type" value="Genomic_DNA"/>
</dbReference>
<dbReference type="InterPro" id="IPR000620">
    <property type="entry name" value="EamA_dom"/>
</dbReference>
<feature type="domain" description="EamA" evidence="7">
    <location>
        <begin position="168"/>
        <end position="314"/>
    </location>
</feature>
<dbReference type="PANTHER" id="PTHR32322">
    <property type="entry name" value="INNER MEMBRANE TRANSPORTER"/>
    <property type="match status" value="1"/>
</dbReference>
<dbReference type="SUPFAM" id="SSF103481">
    <property type="entry name" value="Multidrug resistance efflux transporter EmrE"/>
    <property type="match status" value="2"/>
</dbReference>
<proteinExistence type="predicted"/>
<keyword evidence="3 6" id="KW-0812">Transmembrane</keyword>